<dbReference type="InterPro" id="IPR038324">
    <property type="entry name" value="Rpb4/RPC9_sf"/>
</dbReference>
<dbReference type="EMBL" id="BSEH01000972">
    <property type="protein sequence ID" value="GLJ59498.1"/>
    <property type="molecule type" value="Genomic_DNA"/>
</dbReference>
<comment type="caution">
    <text evidence="5">The sequence shown here is derived from an EMBL/GenBank/DDBJ whole genome shotgun (WGS) entry which is preliminary data.</text>
</comment>
<dbReference type="InterPro" id="IPR010997">
    <property type="entry name" value="HRDC-like_sf"/>
</dbReference>
<comment type="subcellular location">
    <subcellularLocation>
        <location evidence="1">Nucleus</location>
    </subcellularLocation>
</comment>
<evidence type="ECO:0000256" key="1">
    <source>
        <dbReference type="ARBA" id="ARBA00004123"/>
    </source>
</evidence>
<reference evidence="5" key="1">
    <citation type="submission" date="2022-12" db="EMBL/GenBank/DDBJ databases">
        <title>Chromosome-Level Genome Assembly of Japanese Cedar (Cryptomeriajaponica D. Don).</title>
        <authorList>
            <person name="Fujino T."/>
            <person name="Yamaguchi K."/>
            <person name="Yokoyama T."/>
            <person name="Hamanaka T."/>
            <person name="Harazono Y."/>
            <person name="Kamada H."/>
            <person name="Kobayashi W."/>
            <person name="Ujino-Ihara T."/>
            <person name="Uchiyama K."/>
            <person name="Matsumoto A."/>
            <person name="Izuno A."/>
            <person name="Tsumura Y."/>
            <person name="Toyoda A."/>
            <person name="Shigenobu S."/>
            <person name="Moriguchi Y."/>
            <person name="Ueno S."/>
            <person name="Kasahara M."/>
        </authorList>
    </citation>
    <scope>NUCLEOTIDE SEQUENCE</scope>
</reference>
<dbReference type="Gene3D" id="1.20.1250.40">
    <property type="match status" value="1"/>
</dbReference>
<dbReference type="SUPFAM" id="SSF47819">
    <property type="entry name" value="HRDC-like"/>
    <property type="match status" value="1"/>
</dbReference>
<organism evidence="5 6">
    <name type="scientific">Cryptomeria japonica</name>
    <name type="common">Japanese cedar</name>
    <name type="synonym">Cupressus japonica</name>
    <dbReference type="NCBI Taxonomy" id="3369"/>
    <lineage>
        <taxon>Eukaryota</taxon>
        <taxon>Viridiplantae</taxon>
        <taxon>Streptophyta</taxon>
        <taxon>Embryophyta</taxon>
        <taxon>Tracheophyta</taxon>
        <taxon>Spermatophyta</taxon>
        <taxon>Pinopsida</taxon>
        <taxon>Pinidae</taxon>
        <taxon>Conifers II</taxon>
        <taxon>Cupressales</taxon>
        <taxon>Cupressaceae</taxon>
        <taxon>Cryptomeria</taxon>
    </lineage>
</organism>
<dbReference type="InterPro" id="IPR045222">
    <property type="entry name" value="Rpb4-like"/>
</dbReference>
<accession>A0AAD3RS82</accession>
<evidence type="ECO:0000256" key="2">
    <source>
        <dbReference type="ARBA" id="ARBA00023242"/>
    </source>
</evidence>
<dbReference type="GO" id="GO:0006352">
    <property type="term" value="P:DNA-templated transcription initiation"/>
    <property type="evidence" value="ECO:0007669"/>
    <property type="project" value="InterPro"/>
</dbReference>
<dbReference type="GO" id="GO:0005634">
    <property type="term" value="C:nucleus"/>
    <property type="evidence" value="ECO:0007669"/>
    <property type="project" value="UniProtKB-SubCell"/>
</dbReference>
<dbReference type="Proteomes" id="UP001234787">
    <property type="component" value="Unassembled WGS sequence"/>
</dbReference>
<keyword evidence="6" id="KW-1185">Reference proteome</keyword>
<proteinExistence type="inferred from homology"/>
<gene>
    <name evidence="5" type="ORF">SUGI_1511200</name>
</gene>
<evidence type="ECO:0000259" key="4">
    <source>
        <dbReference type="SMART" id="SM00657"/>
    </source>
</evidence>
<name>A0AAD3RS82_CRYJA</name>
<dbReference type="PANTHER" id="PTHR21297">
    <property type="entry name" value="DNA-DIRECTED RNA POLYMERASE II"/>
    <property type="match status" value="1"/>
</dbReference>
<dbReference type="Pfam" id="PF03874">
    <property type="entry name" value="RNA_pol_Rpb4"/>
    <property type="match status" value="1"/>
</dbReference>
<dbReference type="GO" id="GO:0030880">
    <property type="term" value="C:RNA polymerase complex"/>
    <property type="evidence" value="ECO:0007669"/>
    <property type="project" value="InterPro"/>
</dbReference>
<evidence type="ECO:0000256" key="3">
    <source>
        <dbReference type="ARBA" id="ARBA00025724"/>
    </source>
</evidence>
<evidence type="ECO:0000313" key="6">
    <source>
        <dbReference type="Proteomes" id="UP001234787"/>
    </source>
</evidence>
<keyword evidence="2" id="KW-0539">Nucleus</keyword>
<dbReference type="SMART" id="SM00657">
    <property type="entry name" value="RPOL4c"/>
    <property type="match status" value="1"/>
</dbReference>
<sequence length="136" mass="15580">MAANRLTAVVEEEDAALLKFPKEFNNAETLMISEVLKILENRKEQSDKADSGQKLNEVFVKTLEHCKTFNRLGENKEKIHAVRRMLQNKNLHKFELAQLANLCPDSAEEARTFIPSLENTNQDEELTEILNAMYST</sequence>
<dbReference type="AlphaFoldDB" id="A0AAD3RS82"/>
<dbReference type="GO" id="GO:0000166">
    <property type="term" value="F:nucleotide binding"/>
    <property type="evidence" value="ECO:0007669"/>
    <property type="project" value="InterPro"/>
</dbReference>
<evidence type="ECO:0000313" key="5">
    <source>
        <dbReference type="EMBL" id="GLJ59498.1"/>
    </source>
</evidence>
<feature type="domain" description="RNA polymerase Rpb4/RPC9 core" evidence="4">
    <location>
        <begin position="22"/>
        <end position="135"/>
    </location>
</feature>
<protein>
    <recommendedName>
        <fullName evidence="4">RNA polymerase Rpb4/RPC9 core domain-containing protein</fullName>
    </recommendedName>
</protein>
<dbReference type="InterPro" id="IPR005574">
    <property type="entry name" value="Rpb4/RPC9"/>
</dbReference>
<dbReference type="InterPro" id="IPR006590">
    <property type="entry name" value="RNA_pol_Rpb4/RPC9_core"/>
</dbReference>
<comment type="similarity">
    <text evidence="3">Belongs to the eukaryotic RPB4 RNA polymerase subunit family.</text>
</comment>